<organism evidence="2 3">
    <name type="scientific">Jeotgalibacillus proteolyticus</name>
    <dbReference type="NCBI Taxonomy" id="2082395"/>
    <lineage>
        <taxon>Bacteria</taxon>
        <taxon>Bacillati</taxon>
        <taxon>Bacillota</taxon>
        <taxon>Bacilli</taxon>
        <taxon>Bacillales</taxon>
        <taxon>Caryophanaceae</taxon>
        <taxon>Jeotgalibacillus</taxon>
    </lineage>
</organism>
<dbReference type="Gene3D" id="3.90.1200.10">
    <property type="match status" value="1"/>
</dbReference>
<feature type="domain" description="Aminoglycoside phosphotransferase" evidence="1">
    <location>
        <begin position="93"/>
        <end position="172"/>
    </location>
</feature>
<keyword evidence="2" id="KW-0808">Transferase</keyword>
<dbReference type="OrthoDB" id="236897at2"/>
<comment type="caution">
    <text evidence="2">The sequence shown here is derived from an EMBL/GenBank/DDBJ whole genome shotgun (WGS) entry which is preliminary data.</text>
</comment>
<accession>A0A2S5GF68</accession>
<dbReference type="SUPFAM" id="SSF56112">
    <property type="entry name" value="Protein kinase-like (PK-like)"/>
    <property type="match status" value="1"/>
</dbReference>
<evidence type="ECO:0000313" key="2">
    <source>
        <dbReference type="EMBL" id="PPA71692.1"/>
    </source>
</evidence>
<keyword evidence="3" id="KW-1185">Reference proteome</keyword>
<sequence>MTENKNEKKLTGGNISAVYLAGGTVRREMTEGSERIHALLKHLENKSYPYSPRFLGIDEKGREILTYIEGEAGNYPLKNEMWSNEALIRVAKMQRAYHDAVEDFEFDEKWLSTDGTPEKREIICHNDFAVYNIIFSGGMPVGVIDFDMAAPGPKIWDIAYTLYTCIPLSRFYLLESGEKCRYDSSVHTADRKDRIALYFHAYGVSCPENIINTVILRLEGLCQTIQRKAQEGDPSFLKMVDEGHLDHYKKDIHFIQVHWEEWI</sequence>
<dbReference type="EMBL" id="PREZ01000002">
    <property type="protein sequence ID" value="PPA71692.1"/>
    <property type="molecule type" value="Genomic_DNA"/>
</dbReference>
<evidence type="ECO:0000313" key="3">
    <source>
        <dbReference type="Proteomes" id="UP000239047"/>
    </source>
</evidence>
<proteinExistence type="predicted"/>
<dbReference type="AlphaFoldDB" id="A0A2S5GF68"/>
<protein>
    <submittedName>
        <fullName evidence="2">Aminoglycoside phosphotransferase</fullName>
    </submittedName>
</protein>
<name>A0A2S5GF68_9BACL</name>
<gene>
    <name evidence="2" type="ORF">C4B60_06460</name>
</gene>
<dbReference type="Proteomes" id="UP000239047">
    <property type="component" value="Unassembled WGS sequence"/>
</dbReference>
<dbReference type="RefSeq" id="WP_104057181.1">
    <property type="nucleotide sequence ID" value="NZ_PREZ01000002.1"/>
</dbReference>
<evidence type="ECO:0000259" key="1">
    <source>
        <dbReference type="Pfam" id="PF01636"/>
    </source>
</evidence>
<dbReference type="Pfam" id="PF01636">
    <property type="entry name" value="APH"/>
    <property type="match status" value="1"/>
</dbReference>
<dbReference type="InterPro" id="IPR011009">
    <property type="entry name" value="Kinase-like_dom_sf"/>
</dbReference>
<dbReference type="InterPro" id="IPR002575">
    <property type="entry name" value="Aminoglycoside_PTrfase"/>
</dbReference>
<reference evidence="2 3" key="1">
    <citation type="submission" date="2018-02" db="EMBL/GenBank/DDBJ databases">
        <title>Jeotgalibacillus proteolyticum sp. nov. a protease producing bacterium isolated from ocean sediments of Laizhou Bay.</title>
        <authorList>
            <person name="Li Y."/>
        </authorList>
    </citation>
    <scope>NUCLEOTIDE SEQUENCE [LARGE SCALE GENOMIC DNA]</scope>
    <source>
        <strain evidence="2 3">22-7</strain>
    </source>
</reference>
<dbReference type="GO" id="GO:0016740">
    <property type="term" value="F:transferase activity"/>
    <property type="evidence" value="ECO:0007669"/>
    <property type="project" value="UniProtKB-KW"/>
</dbReference>